<dbReference type="VEuPathDB" id="FungiDB:VP01_7638g1"/>
<dbReference type="Proteomes" id="UP000037035">
    <property type="component" value="Unassembled WGS sequence"/>
</dbReference>
<reference evidence="1 2" key="1">
    <citation type="submission" date="2015-08" db="EMBL/GenBank/DDBJ databases">
        <title>Next Generation Sequencing and Analysis of the Genome of Puccinia sorghi L Schw, the Causal Agent of Maize Common Rust.</title>
        <authorList>
            <person name="Rochi L."/>
            <person name="Burguener G."/>
            <person name="Darino M."/>
            <person name="Turjanski A."/>
            <person name="Kreff E."/>
            <person name="Dieguez M.J."/>
            <person name="Sacco F."/>
        </authorList>
    </citation>
    <scope>NUCLEOTIDE SEQUENCE [LARGE SCALE GENOMIC DNA]</scope>
    <source>
        <strain evidence="1 2">RO10H11247</strain>
    </source>
</reference>
<sequence length="55" mass="6203">GGAATKSNLVPTFKKLPHGQIPCFLKNFNQHLASLRVCNKHCIRILKDQFQLLQS</sequence>
<dbReference type="OrthoDB" id="2649667at2759"/>
<organism evidence="1 2">
    <name type="scientific">Puccinia sorghi</name>
    <dbReference type="NCBI Taxonomy" id="27349"/>
    <lineage>
        <taxon>Eukaryota</taxon>
        <taxon>Fungi</taxon>
        <taxon>Dikarya</taxon>
        <taxon>Basidiomycota</taxon>
        <taxon>Pucciniomycotina</taxon>
        <taxon>Pucciniomycetes</taxon>
        <taxon>Pucciniales</taxon>
        <taxon>Pucciniaceae</taxon>
        <taxon>Puccinia</taxon>
    </lineage>
</organism>
<comment type="caution">
    <text evidence="1">The sequence shown here is derived from an EMBL/GenBank/DDBJ whole genome shotgun (WGS) entry which is preliminary data.</text>
</comment>
<keyword evidence="2" id="KW-1185">Reference proteome</keyword>
<evidence type="ECO:0000313" key="2">
    <source>
        <dbReference type="Proteomes" id="UP000037035"/>
    </source>
</evidence>
<feature type="non-terminal residue" evidence="1">
    <location>
        <position position="1"/>
    </location>
</feature>
<proteinExistence type="predicted"/>
<evidence type="ECO:0000313" key="1">
    <source>
        <dbReference type="EMBL" id="KNZ45997.1"/>
    </source>
</evidence>
<name>A0A0L6UCP4_9BASI</name>
<protein>
    <submittedName>
        <fullName evidence="1">Uncharacterized protein</fullName>
    </submittedName>
</protein>
<dbReference type="EMBL" id="LAVV01013092">
    <property type="protein sequence ID" value="KNZ45997.1"/>
    <property type="molecule type" value="Genomic_DNA"/>
</dbReference>
<gene>
    <name evidence="1" type="ORF">VP01_7638g1</name>
</gene>
<dbReference type="AlphaFoldDB" id="A0A0L6UCP4"/>
<accession>A0A0L6UCP4</accession>